<dbReference type="Gene3D" id="2.160.10.10">
    <property type="entry name" value="Hexapeptide repeat proteins"/>
    <property type="match status" value="1"/>
</dbReference>
<dbReference type="EMBL" id="BNCI01000002">
    <property type="protein sequence ID" value="GHF27880.1"/>
    <property type="molecule type" value="Genomic_DNA"/>
</dbReference>
<dbReference type="InterPro" id="IPR011004">
    <property type="entry name" value="Trimer_LpxA-like_sf"/>
</dbReference>
<comment type="caution">
    <text evidence="1">The sequence shown here is derived from an EMBL/GenBank/DDBJ whole genome shotgun (WGS) entry which is preliminary data.</text>
</comment>
<dbReference type="InterPro" id="IPR047324">
    <property type="entry name" value="LbH_gamma_CA-like"/>
</dbReference>
<dbReference type="RefSeq" id="WP_191253237.1">
    <property type="nucleotide sequence ID" value="NZ_BNCI01000002.1"/>
</dbReference>
<dbReference type="PANTHER" id="PTHR13061">
    <property type="entry name" value="DYNACTIN SUBUNIT P25"/>
    <property type="match status" value="1"/>
</dbReference>
<reference evidence="1" key="1">
    <citation type="journal article" date="2014" name="Int. J. Syst. Evol. Microbiol.">
        <title>Complete genome sequence of Corynebacterium casei LMG S-19264T (=DSM 44701T), isolated from a smear-ripened cheese.</title>
        <authorList>
            <consortium name="US DOE Joint Genome Institute (JGI-PGF)"/>
            <person name="Walter F."/>
            <person name="Albersmeier A."/>
            <person name="Kalinowski J."/>
            <person name="Ruckert C."/>
        </authorList>
    </citation>
    <scope>NUCLEOTIDE SEQUENCE</scope>
    <source>
        <strain evidence="1">KCTC 42590</strain>
    </source>
</reference>
<dbReference type="PANTHER" id="PTHR13061:SF29">
    <property type="entry name" value="GAMMA CARBONIC ANHYDRASE-LIKE 1, MITOCHONDRIAL-RELATED"/>
    <property type="match status" value="1"/>
</dbReference>
<name>A0A919AWB3_9PROT</name>
<dbReference type="Proteomes" id="UP000630923">
    <property type="component" value="Unassembled WGS sequence"/>
</dbReference>
<sequence>MPGNKADSSGPLRRETDLGGLLTPFAGNWPVLHEDTFAFHGSQIVGNVTIGKGSSVWHNCVLRGDVNDITIGEYTNIQDGTVIHVSTRTYPTRIDDHVLVGHMAMLHGCHLKNYSFVGIGAIVMDNCTIEEDGMLAAGAMLTPGKTIGRGELWAGRPAKFLRMVSEKELSRNRQMGMHYYKLAQQHKKDSLGIEVEKPYP</sequence>
<dbReference type="AlphaFoldDB" id="A0A919AWB3"/>
<proteinExistence type="predicted"/>
<protein>
    <submittedName>
        <fullName evidence="1">Gamma carbonic anhydrase family protein</fullName>
    </submittedName>
</protein>
<accession>A0A919AWB3</accession>
<organism evidence="1 2">
    <name type="scientific">Kordiimonas sediminis</name>
    <dbReference type="NCBI Taxonomy" id="1735581"/>
    <lineage>
        <taxon>Bacteria</taxon>
        <taxon>Pseudomonadati</taxon>
        <taxon>Pseudomonadota</taxon>
        <taxon>Alphaproteobacteria</taxon>
        <taxon>Kordiimonadales</taxon>
        <taxon>Kordiimonadaceae</taxon>
        <taxon>Kordiimonas</taxon>
    </lineage>
</organism>
<reference evidence="1" key="2">
    <citation type="submission" date="2020-09" db="EMBL/GenBank/DDBJ databases">
        <authorList>
            <person name="Sun Q."/>
            <person name="Kim S."/>
        </authorList>
    </citation>
    <scope>NUCLEOTIDE SEQUENCE</scope>
    <source>
        <strain evidence="1">KCTC 42590</strain>
    </source>
</reference>
<dbReference type="InterPro" id="IPR050484">
    <property type="entry name" value="Transf_Hexapept/Carb_Anhydrase"/>
</dbReference>
<evidence type="ECO:0000313" key="1">
    <source>
        <dbReference type="EMBL" id="GHF27880.1"/>
    </source>
</evidence>
<dbReference type="SUPFAM" id="SSF51161">
    <property type="entry name" value="Trimeric LpxA-like enzymes"/>
    <property type="match status" value="1"/>
</dbReference>
<gene>
    <name evidence="1" type="ORF">GCM10017044_23800</name>
</gene>
<keyword evidence="2" id="KW-1185">Reference proteome</keyword>
<dbReference type="CDD" id="cd04645">
    <property type="entry name" value="LbH_gamma_CA_like"/>
    <property type="match status" value="1"/>
</dbReference>
<evidence type="ECO:0000313" key="2">
    <source>
        <dbReference type="Proteomes" id="UP000630923"/>
    </source>
</evidence>